<dbReference type="Gene3D" id="1.10.10.10">
    <property type="entry name" value="Winged helix-like DNA-binding domain superfamily/Winged helix DNA-binding domain"/>
    <property type="match status" value="1"/>
</dbReference>
<evidence type="ECO:0000256" key="2">
    <source>
        <dbReference type="ARBA" id="ARBA00023125"/>
    </source>
</evidence>
<dbReference type="InterPro" id="IPR000792">
    <property type="entry name" value="Tscrpt_reg_LuxR_C"/>
</dbReference>
<protein>
    <submittedName>
        <fullName evidence="7">LuxR C-terminal-related transcriptional regulator</fullName>
    </submittedName>
</protein>
<dbReference type="SMART" id="SM00421">
    <property type="entry name" value="HTH_LUXR"/>
    <property type="match status" value="1"/>
</dbReference>
<dbReference type="RefSeq" id="WP_238074004.1">
    <property type="nucleotide sequence ID" value="NZ_JAKNJB010000013.1"/>
</dbReference>
<gene>
    <name evidence="6" type="ORF">L0P79_09095</name>
    <name evidence="7" type="ORF">NE579_12180</name>
</gene>
<dbReference type="PROSITE" id="PS50043">
    <property type="entry name" value="HTH_LUXR_2"/>
    <property type="match status" value="1"/>
</dbReference>
<dbReference type="AlphaFoldDB" id="A0AAW5JVH6"/>
<keyword evidence="2" id="KW-0238">DNA-binding</keyword>
<dbReference type="GO" id="GO:0006355">
    <property type="term" value="P:regulation of DNA-templated transcription"/>
    <property type="evidence" value="ECO:0007669"/>
    <property type="project" value="InterPro"/>
</dbReference>
<feature type="transmembrane region" description="Helical" evidence="4">
    <location>
        <begin position="12"/>
        <end position="30"/>
    </location>
</feature>
<comment type="caution">
    <text evidence="7">The sequence shown here is derived from an EMBL/GenBank/DDBJ whole genome shotgun (WGS) entry which is preliminary data.</text>
</comment>
<feature type="transmembrane region" description="Helical" evidence="4">
    <location>
        <begin position="86"/>
        <end position="104"/>
    </location>
</feature>
<evidence type="ECO:0000256" key="4">
    <source>
        <dbReference type="SAM" id="Phobius"/>
    </source>
</evidence>
<proteinExistence type="predicted"/>
<dbReference type="Proteomes" id="UP001204562">
    <property type="component" value="Unassembled WGS sequence"/>
</dbReference>
<keyword evidence="3" id="KW-0804">Transcription</keyword>
<dbReference type="GO" id="GO:0003677">
    <property type="term" value="F:DNA binding"/>
    <property type="evidence" value="ECO:0007669"/>
    <property type="project" value="UniProtKB-KW"/>
</dbReference>
<dbReference type="Proteomes" id="UP001200313">
    <property type="component" value="Unassembled WGS sequence"/>
</dbReference>
<dbReference type="CDD" id="cd06170">
    <property type="entry name" value="LuxR_C_like"/>
    <property type="match status" value="1"/>
</dbReference>
<evidence type="ECO:0000256" key="1">
    <source>
        <dbReference type="ARBA" id="ARBA00023015"/>
    </source>
</evidence>
<organism evidence="7 9">
    <name type="scientific">Intestinimonas massiliensis</name>
    <name type="common">ex Afouda et al. 2020</name>
    <dbReference type="NCBI Taxonomy" id="1673721"/>
    <lineage>
        <taxon>Bacteria</taxon>
        <taxon>Bacillati</taxon>
        <taxon>Bacillota</taxon>
        <taxon>Clostridia</taxon>
        <taxon>Eubacteriales</taxon>
        <taxon>Intestinimonas</taxon>
    </lineage>
</organism>
<feature type="transmembrane region" description="Helical" evidence="4">
    <location>
        <begin position="174"/>
        <end position="196"/>
    </location>
</feature>
<reference evidence="6 8" key="1">
    <citation type="submission" date="2022-01" db="EMBL/GenBank/DDBJ databases">
        <title>Collection of gut derived symbiotic bacterial strains cultured from healthy donors.</title>
        <authorList>
            <person name="Lin H."/>
            <person name="Kohout C."/>
            <person name="Waligurski E."/>
            <person name="Pamer E.G."/>
        </authorList>
    </citation>
    <scope>NUCLEOTIDE SEQUENCE [LARGE SCALE GENOMIC DNA]</scope>
    <source>
        <strain evidence="6 8">DFI.3.7</strain>
    </source>
</reference>
<dbReference type="Pfam" id="PF00196">
    <property type="entry name" value="GerE"/>
    <property type="match status" value="1"/>
</dbReference>
<evidence type="ECO:0000256" key="3">
    <source>
        <dbReference type="ARBA" id="ARBA00023163"/>
    </source>
</evidence>
<reference evidence="7" key="2">
    <citation type="submission" date="2022-06" db="EMBL/GenBank/DDBJ databases">
        <title>Isolation of gut microbiota from human fecal samples.</title>
        <authorList>
            <person name="Pamer E.G."/>
            <person name="Barat B."/>
            <person name="Waligurski E."/>
            <person name="Medina S."/>
            <person name="Paddock L."/>
            <person name="Mostad J."/>
        </authorList>
    </citation>
    <scope>NUCLEOTIDE SEQUENCE</scope>
    <source>
        <strain evidence="7">DFI.9.91</strain>
    </source>
</reference>
<dbReference type="PANTHER" id="PTHR44688:SF16">
    <property type="entry name" value="DNA-BINDING TRANSCRIPTIONAL ACTIVATOR DEVR_DOSR"/>
    <property type="match status" value="1"/>
</dbReference>
<dbReference type="InterPro" id="IPR036388">
    <property type="entry name" value="WH-like_DNA-bd_sf"/>
</dbReference>
<keyword evidence="4" id="KW-0812">Transmembrane</keyword>
<evidence type="ECO:0000313" key="6">
    <source>
        <dbReference type="EMBL" id="MCG4527233.1"/>
    </source>
</evidence>
<name>A0AAW5JVH6_9FIRM</name>
<dbReference type="InterPro" id="IPR016032">
    <property type="entry name" value="Sig_transdc_resp-reg_C-effctor"/>
</dbReference>
<keyword evidence="8" id="KW-1185">Reference proteome</keyword>
<dbReference type="PANTHER" id="PTHR44688">
    <property type="entry name" value="DNA-BINDING TRANSCRIPTIONAL ACTIVATOR DEVR_DOSR"/>
    <property type="match status" value="1"/>
</dbReference>
<dbReference type="EMBL" id="JANFYS010000026">
    <property type="protein sequence ID" value="MCQ4771215.1"/>
    <property type="molecule type" value="Genomic_DNA"/>
</dbReference>
<evidence type="ECO:0000313" key="8">
    <source>
        <dbReference type="Proteomes" id="UP001200313"/>
    </source>
</evidence>
<feature type="transmembrane region" description="Helical" evidence="4">
    <location>
        <begin position="110"/>
        <end position="139"/>
    </location>
</feature>
<keyword evidence="4" id="KW-1133">Transmembrane helix</keyword>
<keyword evidence="4" id="KW-0472">Membrane</keyword>
<evidence type="ECO:0000259" key="5">
    <source>
        <dbReference type="PROSITE" id="PS50043"/>
    </source>
</evidence>
<dbReference type="SUPFAM" id="SSF46894">
    <property type="entry name" value="C-terminal effector domain of the bipartite response regulators"/>
    <property type="match status" value="1"/>
</dbReference>
<evidence type="ECO:0000313" key="9">
    <source>
        <dbReference type="Proteomes" id="UP001204562"/>
    </source>
</evidence>
<evidence type="ECO:0000313" key="7">
    <source>
        <dbReference type="EMBL" id="MCQ4771215.1"/>
    </source>
</evidence>
<keyword evidence="1" id="KW-0805">Transcription regulation</keyword>
<feature type="domain" description="HTH luxR-type" evidence="5">
    <location>
        <begin position="242"/>
        <end position="307"/>
    </location>
</feature>
<accession>A0AAW5JVH6</accession>
<dbReference type="EMBL" id="JAKNJB010000013">
    <property type="protein sequence ID" value="MCG4527233.1"/>
    <property type="molecule type" value="Genomic_DNA"/>
</dbReference>
<feature type="transmembrane region" description="Helical" evidence="4">
    <location>
        <begin position="42"/>
        <end position="66"/>
    </location>
</feature>
<feature type="transmembrane region" description="Helical" evidence="4">
    <location>
        <begin position="151"/>
        <end position="168"/>
    </location>
</feature>
<dbReference type="PRINTS" id="PR00038">
    <property type="entry name" value="HTHLUXR"/>
</dbReference>
<sequence length="312" mass="34687">MENLAVIVCNISARLGPVLYASLAVGYYMYNRYRGSEHYGEVGWQALWLMISLMLVFLSGSVHDYLIMRQTDTSLFYELLLKINKVIPRILWFLVLAAVGSIRLKKADVVLITAYGILMLATPRMSNMASLAWGIPFLWGAFKTAERHKVWYGKLSGLLLLGFLMHMANATANISGVSALGVVIRGGITVGYYPVLFGADLTARIMVWRDEGVRAAPGTEVQAREPDVTVRAETEAAQAIEGLADSYGLTPRETEIVQYIYDGMTNREIAERIYTAEGTVKAHNYNIYSKLGISKRTQLILAINEAREKMTG</sequence>